<feature type="compositionally biased region" description="Polar residues" evidence="11">
    <location>
        <begin position="371"/>
        <end position="384"/>
    </location>
</feature>
<dbReference type="Gene3D" id="3.30.2010.10">
    <property type="entry name" value="Metalloproteases ('zincins'), catalytic domain"/>
    <property type="match status" value="1"/>
</dbReference>
<feature type="transmembrane region" description="Helical" evidence="12">
    <location>
        <begin position="46"/>
        <end position="65"/>
    </location>
</feature>
<keyword evidence="4 12" id="KW-0812">Transmembrane</keyword>
<feature type="region of interest" description="Disordered" evidence="11">
    <location>
        <begin position="360"/>
        <end position="384"/>
    </location>
</feature>
<feature type="transmembrane region" description="Helical" evidence="12">
    <location>
        <begin position="211"/>
        <end position="232"/>
    </location>
</feature>
<keyword evidence="7" id="KW-0862">Zinc</keyword>
<keyword evidence="6" id="KW-0378">Hydrolase</keyword>
<dbReference type="PANTHER" id="PTHR43221:SF2">
    <property type="entry name" value="PROTEASE HTPX HOMOLOG"/>
    <property type="match status" value="1"/>
</dbReference>
<dbReference type="Gene3D" id="1.10.3680.10">
    <property type="entry name" value="TerB-like"/>
    <property type="match status" value="1"/>
</dbReference>
<dbReference type="InterPro" id="IPR050083">
    <property type="entry name" value="HtpX_protease"/>
</dbReference>
<evidence type="ECO:0000256" key="9">
    <source>
        <dbReference type="ARBA" id="ARBA00023049"/>
    </source>
</evidence>
<evidence type="ECO:0000313" key="14">
    <source>
        <dbReference type="EMBL" id="VAW82739.1"/>
    </source>
</evidence>
<proteinExistence type="predicted"/>
<gene>
    <name evidence="14" type="ORF">MNBD_GAMMA12-2166</name>
</gene>
<keyword evidence="2" id="KW-1003">Cell membrane</keyword>
<keyword evidence="5" id="KW-0479">Metal-binding</keyword>
<evidence type="ECO:0000256" key="8">
    <source>
        <dbReference type="ARBA" id="ARBA00022989"/>
    </source>
</evidence>
<dbReference type="PANTHER" id="PTHR43221">
    <property type="entry name" value="PROTEASE HTPX"/>
    <property type="match status" value="1"/>
</dbReference>
<keyword evidence="10 12" id="KW-0472">Membrane</keyword>
<evidence type="ECO:0000256" key="3">
    <source>
        <dbReference type="ARBA" id="ARBA00022670"/>
    </source>
</evidence>
<keyword evidence="3" id="KW-0645">Protease</keyword>
<feature type="domain" description="Peptidase M48" evidence="13">
    <location>
        <begin position="100"/>
        <end position="318"/>
    </location>
</feature>
<dbReference type="GO" id="GO:0006508">
    <property type="term" value="P:proteolysis"/>
    <property type="evidence" value="ECO:0007669"/>
    <property type="project" value="UniProtKB-KW"/>
</dbReference>
<feature type="transmembrane region" description="Helical" evidence="12">
    <location>
        <begin position="17"/>
        <end position="40"/>
    </location>
</feature>
<feature type="transmembrane region" description="Helical" evidence="12">
    <location>
        <begin position="171"/>
        <end position="191"/>
    </location>
</feature>
<evidence type="ECO:0000259" key="13">
    <source>
        <dbReference type="Pfam" id="PF01435"/>
    </source>
</evidence>
<sequence length="656" mass="71520">MNFFEHQDAARKLTRRFVWMFFLAIVIVMVVLSLAIATAFDSFDLPTIGLSSLGVLVVIGGASLLRLARLSQGGHVVAEMMGARKVDLDSKDPQEIMLLNVVEEMSIASGVTRPAVYIMDDEGINAFAAGYHADNAVVAVTVGTLDTLSRAELQGVVAHEFSHILNGDMRLNIKLLGVLAGILLIGNLGYFMLRGVTYARVSSRDSKAGGVIIAMLGASIAMIVIGFIGVLCGRMIQSSISRQREYLADASAVQFTRSPEGISGALNKIRVLANGSHVESKHAAELNHMCFGESVSIRFMSGLMASHPPLEDRIKRIDPNFDLNATVTMPEHYHEQEQVNGEHDSSASMAAAAGISQLAGSGAGANTSTGENSAKSRPNAESTVKVNAKQVMNDVGALTSEQIEVGHAMRLAIDPELHEALTTEEGCRAVVYCLVLDIERRTREREVNLIVEGDNNEVAKLAWFLWEFVHDLGLAFRQPLLDLAMGVISYCDKSTRDKMAKTLREIIMFDGKVDFSELMVMLAVSPQLSDGAHKITRNKYKSITKLKSELLAVFGLLAMAGSDDEGEWQVAFEVAVEHCELPESDFPAADQMSFSVLNKSIQKLRSLMPDKKQIVFAACVEMVLYDEEITLREYEMIRLMAKALECPLPVSISGES</sequence>
<dbReference type="GO" id="GO:0046872">
    <property type="term" value="F:metal ion binding"/>
    <property type="evidence" value="ECO:0007669"/>
    <property type="project" value="UniProtKB-KW"/>
</dbReference>
<comment type="cofactor">
    <cofactor evidence="1">
        <name>Zn(2+)</name>
        <dbReference type="ChEBI" id="CHEBI:29105"/>
    </cofactor>
</comment>
<evidence type="ECO:0000256" key="7">
    <source>
        <dbReference type="ARBA" id="ARBA00022833"/>
    </source>
</evidence>
<evidence type="ECO:0000256" key="6">
    <source>
        <dbReference type="ARBA" id="ARBA00022801"/>
    </source>
</evidence>
<dbReference type="CDD" id="cd07340">
    <property type="entry name" value="M48B_Htpx_like"/>
    <property type="match status" value="1"/>
</dbReference>
<evidence type="ECO:0000256" key="1">
    <source>
        <dbReference type="ARBA" id="ARBA00001947"/>
    </source>
</evidence>
<evidence type="ECO:0000256" key="12">
    <source>
        <dbReference type="SAM" id="Phobius"/>
    </source>
</evidence>
<evidence type="ECO:0000256" key="5">
    <source>
        <dbReference type="ARBA" id="ARBA00022723"/>
    </source>
</evidence>
<dbReference type="EMBL" id="UOFL01000252">
    <property type="protein sequence ID" value="VAW82739.1"/>
    <property type="molecule type" value="Genomic_DNA"/>
</dbReference>
<dbReference type="InterPro" id="IPR029024">
    <property type="entry name" value="TerB-like"/>
</dbReference>
<reference evidence="14" key="1">
    <citation type="submission" date="2018-06" db="EMBL/GenBank/DDBJ databases">
        <authorList>
            <person name="Zhirakovskaya E."/>
        </authorList>
    </citation>
    <scope>NUCLEOTIDE SEQUENCE</scope>
</reference>
<feature type="compositionally biased region" description="Low complexity" evidence="11">
    <location>
        <begin position="360"/>
        <end position="370"/>
    </location>
</feature>
<evidence type="ECO:0000256" key="11">
    <source>
        <dbReference type="SAM" id="MobiDB-lite"/>
    </source>
</evidence>
<evidence type="ECO:0000256" key="2">
    <source>
        <dbReference type="ARBA" id="ARBA00022475"/>
    </source>
</evidence>
<keyword evidence="8 12" id="KW-1133">Transmembrane helix</keyword>
<dbReference type="InterPro" id="IPR001915">
    <property type="entry name" value="Peptidase_M48"/>
</dbReference>
<organism evidence="14">
    <name type="scientific">hydrothermal vent metagenome</name>
    <dbReference type="NCBI Taxonomy" id="652676"/>
    <lineage>
        <taxon>unclassified sequences</taxon>
        <taxon>metagenomes</taxon>
        <taxon>ecological metagenomes</taxon>
    </lineage>
</organism>
<name>A0A3B0Z901_9ZZZZ</name>
<accession>A0A3B0Z901</accession>
<evidence type="ECO:0000256" key="4">
    <source>
        <dbReference type="ARBA" id="ARBA00022692"/>
    </source>
</evidence>
<dbReference type="GO" id="GO:0004222">
    <property type="term" value="F:metalloendopeptidase activity"/>
    <property type="evidence" value="ECO:0007669"/>
    <property type="project" value="InterPro"/>
</dbReference>
<dbReference type="Pfam" id="PF01435">
    <property type="entry name" value="Peptidase_M48"/>
    <property type="match status" value="1"/>
</dbReference>
<evidence type="ECO:0000256" key="10">
    <source>
        <dbReference type="ARBA" id="ARBA00023136"/>
    </source>
</evidence>
<protein>
    <recommendedName>
        <fullName evidence="13">Peptidase M48 domain-containing protein</fullName>
    </recommendedName>
</protein>
<keyword evidence="9" id="KW-0482">Metalloprotease</keyword>
<dbReference type="AlphaFoldDB" id="A0A3B0Z901"/>